<proteinExistence type="predicted"/>
<dbReference type="EMBL" id="KK113982">
    <property type="protein sequence ID" value="KFM61494.1"/>
    <property type="molecule type" value="Genomic_DNA"/>
</dbReference>
<protein>
    <submittedName>
        <fullName evidence="1">Uncharacterized protein</fullName>
    </submittedName>
</protein>
<accession>A0A087T8Q5</accession>
<organism evidence="1 2">
    <name type="scientific">Stegodyphus mimosarum</name>
    <name type="common">African social velvet spider</name>
    <dbReference type="NCBI Taxonomy" id="407821"/>
    <lineage>
        <taxon>Eukaryota</taxon>
        <taxon>Metazoa</taxon>
        <taxon>Ecdysozoa</taxon>
        <taxon>Arthropoda</taxon>
        <taxon>Chelicerata</taxon>
        <taxon>Arachnida</taxon>
        <taxon>Araneae</taxon>
        <taxon>Araneomorphae</taxon>
        <taxon>Entelegynae</taxon>
        <taxon>Eresoidea</taxon>
        <taxon>Eresidae</taxon>
        <taxon>Stegodyphus</taxon>
    </lineage>
</organism>
<dbReference type="Proteomes" id="UP000054359">
    <property type="component" value="Unassembled WGS sequence"/>
</dbReference>
<gene>
    <name evidence="1" type="ORF">X975_00026</name>
</gene>
<feature type="non-terminal residue" evidence="1">
    <location>
        <position position="43"/>
    </location>
</feature>
<keyword evidence="2" id="KW-1185">Reference proteome</keyword>
<evidence type="ECO:0000313" key="2">
    <source>
        <dbReference type="Proteomes" id="UP000054359"/>
    </source>
</evidence>
<sequence>MSIGIKNVPKNTTKVYTFPSTSSHISLQSYTSCPPTKNFSARP</sequence>
<dbReference type="AlphaFoldDB" id="A0A087T8Q5"/>
<reference evidence="1 2" key="1">
    <citation type="submission" date="2013-11" db="EMBL/GenBank/DDBJ databases">
        <title>Genome sequencing of Stegodyphus mimosarum.</title>
        <authorList>
            <person name="Bechsgaard J."/>
        </authorList>
    </citation>
    <scope>NUCLEOTIDE SEQUENCE [LARGE SCALE GENOMIC DNA]</scope>
</reference>
<name>A0A087T8Q5_STEMI</name>
<evidence type="ECO:0000313" key="1">
    <source>
        <dbReference type="EMBL" id="KFM61494.1"/>
    </source>
</evidence>